<evidence type="ECO:0000259" key="1">
    <source>
        <dbReference type="PROSITE" id="PS50126"/>
    </source>
</evidence>
<dbReference type="EMBL" id="UYRT01018052">
    <property type="protein sequence ID" value="VDK57420.1"/>
    <property type="molecule type" value="Genomic_DNA"/>
</dbReference>
<dbReference type="PANTHER" id="PTHR23270:SF10">
    <property type="entry name" value="PROTEIN RRP5 HOMOLOG"/>
    <property type="match status" value="1"/>
</dbReference>
<dbReference type="OrthoDB" id="412781at2759"/>
<evidence type="ECO:0000313" key="2">
    <source>
        <dbReference type="EMBL" id="VDK57420.1"/>
    </source>
</evidence>
<keyword evidence="3" id="KW-1185">Reference proteome</keyword>
<dbReference type="GO" id="GO:0032040">
    <property type="term" value="C:small-subunit processome"/>
    <property type="evidence" value="ECO:0007669"/>
    <property type="project" value="TreeGrafter"/>
</dbReference>
<evidence type="ECO:0000313" key="4">
    <source>
        <dbReference type="WBParaSite" id="GPUH_0000716501-mRNA-1"/>
    </source>
</evidence>
<protein>
    <submittedName>
        <fullName evidence="4">S1 motif domain-containing protein</fullName>
    </submittedName>
</protein>
<name>A0A183DEL5_9BILA</name>
<accession>A0A183DEL5</accession>
<dbReference type="GO" id="GO:0003723">
    <property type="term" value="F:RNA binding"/>
    <property type="evidence" value="ECO:0007669"/>
    <property type="project" value="TreeGrafter"/>
</dbReference>
<gene>
    <name evidence="2" type="ORF">GPUH_LOCUS7156</name>
</gene>
<sequence>MKSRLILTNKKSLLKIKGPIIQNYEEVSPDMTTTGYVVYMHPNGGLIIGFFGGTRGFMLAKEAQRLGSNIKIGLTIRVRVISVDAANERMLVAVADDTPDKSGIIRAQV</sequence>
<dbReference type="PROSITE" id="PS50126">
    <property type="entry name" value="S1"/>
    <property type="match status" value="1"/>
</dbReference>
<reference evidence="4" key="1">
    <citation type="submission" date="2016-06" db="UniProtKB">
        <authorList>
            <consortium name="WormBaseParasite"/>
        </authorList>
    </citation>
    <scope>IDENTIFICATION</scope>
</reference>
<dbReference type="GO" id="GO:0006364">
    <property type="term" value="P:rRNA processing"/>
    <property type="evidence" value="ECO:0007669"/>
    <property type="project" value="InterPro"/>
</dbReference>
<dbReference type="InterPro" id="IPR045209">
    <property type="entry name" value="Rrp5"/>
</dbReference>
<dbReference type="InterPro" id="IPR012340">
    <property type="entry name" value="NA-bd_OB-fold"/>
</dbReference>
<proteinExistence type="predicted"/>
<dbReference type="PANTHER" id="PTHR23270">
    <property type="entry name" value="PROGRAMMED CELL DEATH PROTEIN 11 PRE-RRNA PROCESSING PROTEIN RRP5"/>
    <property type="match status" value="1"/>
</dbReference>
<dbReference type="InterPro" id="IPR003029">
    <property type="entry name" value="S1_domain"/>
</dbReference>
<dbReference type="WBParaSite" id="GPUH_0000716501-mRNA-1">
    <property type="protein sequence ID" value="GPUH_0000716501-mRNA-1"/>
    <property type="gene ID" value="GPUH_0000716501"/>
</dbReference>
<evidence type="ECO:0000313" key="3">
    <source>
        <dbReference type="Proteomes" id="UP000271098"/>
    </source>
</evidence>
<dbReference type="Proteomes" id="UP000271098">
    <property type="component" value="Unassembled WGS sequence"/>
</dbReference>
<dbReference type="AlphaFoldDB" id="A0A183DEL5"/>
<organism evidence="4">
    <name type="scientific">Gongylonema pulchrum</name>
    <dbReference type="NCBI Taxonomy" id="637853"/>
    <lineage>
        <taxon>Eukaryota</taxon>
        <taxon>Metazoa</taxon>
        <taxon>Ecdysozoa</taxon>
        <taxon>Nematoda</taxon>
        <taxon>Chromadorea</taxon>
        <taxon>Rhabditida</taxon>
        <taxon>Spirurina</taxon>
        <taxon>Spiruromorpha</taxon>
        <taxon>Spiruroidea</taxon>
        <taxon>Gongylonematidae</taxon>
        <taxon>Gongylonema</taxon>
    </lineage>
</organism>
<reference evidence="2 3" key="2">
    <citation type="submission" date="2018-11" db="EMBL/GenBank/DDBJ databases">
        <authorList>
            <consortium name="Pathogen Informatics"/>
        </authorList>
    </citation>
    <scope>NUCLEOTIDE SEQUENCE [LARGE SCALE GENOMIC DNA]</scope>
</reference>
<feature type="domain" description="S1 motif" evidence="1">
    <location>
        <begin position="30"/>
        <end position="95"/>
    </location>
</feature>
<dbReference type="SUPFAM" id="SSF50249">
    <property type="entry name" value="Nucleic acid-binding proteins"/>
    <property type="match status" value="1"/>
</dbReference>